<dbReference type="Proteomes" id="UP000790709">
    <property type="component" value="Unassembled WGS sequence"/>
</dbReference>
<sequence length="72" mass="7766">MARLRSFAPSIARDAGWMMVRVGCAFQATSPLSAICFTRLTVGDSLLADSSTRPAALTKPGPVYFHSHSRPK</sequence>
<comment type="caution">
    <text evidence="1">The sequence shown here is derived from an EMBL/GenBank/DDBJ whole genome shotgun (WGS) entry which is preliminary data.</text>
</comment>
<evidence type="ECO:0000313" key="1">
    <source>
        <dbReference type="EMBL" id="KAH7924796.1"/>
    </source>
</evidence>
<reference evidence="1" key="1">
    <citation type="journal article" date="2021" name="New Phytol.">
        <title>Evolutionary innovations through gain and loss of genes in the ectomycorrhizal Boletales.</title>
        <authorList>
            <person name="Wu G."/>
            <person name="Miyauchi S."/>
            <person name="Morin E."/>
            <person name="Kuo A."/>
            <person name="Drula E."/>
            <person name="Varga T."/>
            <person name="Kohler A."/>
            <person name="Feng B."/>
            <person name="Cao Y."/>
            <person name="Lipzen A."/>
            <person name="Daum C."/>
            <person name="Hundley H."/>
            <person name="Pangilinan J."/>
            <person name="Johnson J."/>
            <person name="Barry K."/>
            <person name="LaButti K."/>
            <person name="Ng V."/>
            <person name="Ahrendt S."/>
            <person name="Min B."/>
            <person name="Choi I.G."/>
            <person name="Park H."/>
            <person name="Plett J.M."/>
            <person name="Magnuson J."/>
            <person name="Spatafora J.W."/>
            <person name="Nagy L.G."/>
            <person name="Henrissat B."/>
            <person name="Grigoriev I.V."/>
            <person name="Yang Z.L."/>
            <person name="Xu J."/>
            <person name="Martin F.M."/>
        </authorList>
    </citation>
    <scope>NUCLEOTIDE SEQUENCE</scope>
    <source>
        <strain evidence="1">KUC20120723A-06</strain>
    </source>
</reference>
<name>A0ACB8BHU0_9AGAM</name>
<gene>
    <name evidence="1" type="ORF">BV22DRAFT_483891</name>
</gene>
<dbReference type="EMBL" id="MU266416">
    <property type="protein sequence ID" value="KAH7924796.1"/>
    <property type="molecule type" value="Genomic_DNA"/>
</dbReference>
<proteinExistence type="predicted"/>
<keyword evidence="2" id="KW-1185">Reference proteome</keyword>
<organism evidence="1 2">
    <name type="scientific">Leucogyrophana mollusca</name>
    <dbReference type="NCBI Taxonomy" id="85980"/>
    <lineage>
        <taxon>Eukaryota</taxon>
        <taxon>Fungi</taxon>
        <taxon>Dikarya</taxon>
        <taxon>Basidiomycota</taxon>
        <taxon>Agaricomycotina</taxon>
        <taxon>Agaricomycetes</taxon>
        <taxon>Agaricomycetidae</taxon>
        <taxon>Boletales</taxon>
        <taxon>Boletales incertae sedis</taxon>
        <taxon>Leucogyrophana</taxon>
    </lineage>
</organism>
<evidence type="ECO:0000313" key="2">
    <source>
        <dbReference type="Proteomes" id="UP000790709"/>
    </source>
</evidence>
<protein>
    <submittedName>
        <fullName evidence="1">Uncharacterized protein</fullName>
    </submittedName>
</protein>
<accession>A0ACB8BHU0</accession>